<evidence type="ECO:0000313" key="5">
    <source>
        <dbReference type="EMBL" id="RRQ49716.1"/>
    </source>
</evidence>
<reference evidence="6" key="1">
    <citation type="submission" date="2018-08" db="EMBL/GenBank/DDBJ databases">
        <authorList>
            <person name="Khan S.A."/>
            <person name="J S.E."/>
        </authorList>
    </citation>
    <scope>NUCLEOTIDE SEQUENCE [LARGE SCALE GENOMIC DNA]</scope>
    <source>
        <strain evidence="6">PoM-212</strain>
    </source>
</reference>
<dbReference type="Pfam" id="PF01522">
    <property type="entry name" value="Polysacc_deac_1"/>
    <property type="match status" value="1"/>
</dbReference>
<evidence type="ECO:0000256" key="3">
    <source>
        <dbReference type="SAM" id="Phobius"/>
    </source>
</evidence>
<protein>
    <submittedName>
        <fullName evidence="5">Polysaccharide deacetylase family protein</fullName>
    </submittedName>
</protein>
<dbReference type="CDD" id="cd10917">
    <property type="entry name" value="CE4_NodB_like_6s_7s"/>
    <property type="match status" value="1"/>
</dbReference>
<evidence type="ECO:0000259" key="4">
    <source>
        <dbReference type="PROSITE" id="PS51677"/>
    </source>
</evidence>
<evidence type="ECO:0000256" key="1">
    <source>
        <dbReference type="ARBA" id="ARBA00022723"/>
    </source>
</evidence>
<reference evidence="6" key="2">
    <citation type="submission" date="2018-12" db="EMBL/GenBank/DDBJ databases">
        <title>Maribacter lutimaris sp. nov., isolated from marine sediment.</title>
        <authorList>
            <person name="Kim K.K."/>
        </authorList>
    </citation>
    <scope>NUCLEOTIDE SEQUENCE [LARGE SCALE GENOMIC DNA]</scope>
    <source>
        <strain evidence="6">PoM-212</strain>
    </source>
</reference>
<proteinExistence type="predicted"/>
<dbReference type="GO" id="GO:0016020">
    <property type="term" value="C:membrane"/>
    <property type="evidence" value="ECO:0007669"/>
    <property type="project" value="TreeGrafter"/>
</dbReference>
<dbReference type="Proteomes" id="UP000286990">
    <property type="component" value="Unassembled WGS sequence"/>
</dbReference>
<feature type="domain" description="NodB homology" evidence="4">
    <location>
        <begin position="68"/>
        <end position="246"/>
    </location>
</feature>
<dbReference type="GO" id="GO:0046872">
    <property type="term" value="F:metal ion binding"/>
    <property type="evidence" value="ECO:0007669"/>
    <property type="project" value="UniProtKB-KW"/>
</dbReference>
<name>A0A426RL26_9FLAO</name>
<dbReference type="Gene3D" id="3.20.20.370">
    <property type="entry name" value="Glycoside hydrolase/deacetylase"/>
    <property type="match status" value="1"/>
</dbReference>
<feature type="transmembrane region" description="Helical" evidence="3">
    <location>
        <begin position="30"/>
        <end position="50"/>
    </location>
</feature>
<dbReference type="PANTHER" id="PTHR10587:SF133">
    <property type="entry name" value="CHITIN DEACETYLASE 1-RELATED"/>
    <property type="match status" value="1"/>
</dbReference>
<keyword evidence="6" id="KW-1185">Reference proteome</keyword>
<evidence type="ECO:0000313" key="6">
    <source>
        <dbReference type="Proteomes" id="UP000286990"/>
    </source>
</evidence>
<dbReference type="InterPro" id="IPR002509">
    <property type="entry name" value="NODB_dom"/>
</dbReference>
<evidence type="ECO:0000256" key="2">
    <source>
        <dbReference type="ARBA" id="ARBA00022801"/>
    </source>
</evidence>
<keyword evidence="2" id="KW-0378">Hydrolase</keyword>
<dbReference type="PROSITE" id="PS51677">
    <property type="entry name" value="NODB"/>
    <property type="match status" value="1"/>
</dbReference>
<keyword evidence="3" id="KW-1133">Transmembrane helix</keyword>
<comment type="caution">
    <text evidence="5">The sequence shown here is derived from an EMBL/GenBank/DDBJ whole genome shotgun (WGS) entry which is preliminary data.</text>
</comment>
<dbReference type="EMBL" id="QUSX01000001">
    <property type="protein sequence ID" value="RRQ49716.1"/>
    <property type="molecule type" value="Genomic_DNA"/>
</dbReference>
<dbReference type="GO" id="GO:0005975">
    <property type="term" value="P:carbohydrate metabolic process"/>
    <property type="evidence" value="ECO:0007669"/>
    <property type="project" value="InterPro"/>
</dbReference>
<dbReference type="InterPro" id="IPR050248">
    <property type="entry name" value="Polysacc_deacetylase_ArnD"/>
</dbReference>
<dbReference type="OrthoDB" id="9812065at2"/>
<dbReference type="AlphaFoldDB" id="A0A426RL26"/>
<feature type="transmembrane region" description="Helical" evidence="3">
    <location>
        <begin position="7"/>
        <end position="24"/>
    </location>
</feature>
<dbReference type="InterPro" id="IPR011330">
    <property type="entry name" value="Glyco_hydro/deAcase_b/a-brl"/>
</dbReference>
<dbReference type="RefSeq" id="WP_125221535.1">
    <property type="nucleotide sequence ID" value="NZ_QUSX01000001.1"/>
</dbReference>
<gene>
    <name evidence="5" type="ORF">DZC72_03755</name>
</gene>
<keyword evidence="1" id="KW-0479">Metal-binding</keyword>
<organism evidence="5 6">
    <name type="scientific">Maribacter algicola</name>
    <dbReference type="NCBI Taxonomy" id="2498892"/>
    <lineage>
        <taxon>Bacteria</taxon>
        <taxon>Pseudomonadati</taxon>
        <taxon>Bacteroidota</taxon>
        <taxon>Flavobacteriia</taxon>
        <taxon>Flavobacteriales</taxon>
        <taxon>Flavobacteriaceae</taxon>
        <taxon>Maribacter</taxon>
    </lineage>
</organism>
<keyword evidence="3" id="KW-0472">Membrane</keyword>
<dbReference type="GO" id="GO:0016810">
    <property type="term" value="F:hydrolase activity, acting on carbon-nitrogen (but not peptide) bonds"/>
    <property type="evidence" value="ECO:0007669"/>
    <property type="project" value="InterPro"/>
</dbReference>
<accession>A0A426RL26</accession>
<keyword evidence="3" id="KW-0812">Transmembrane</keyword>
<sequence length="258" mass="29215">MLTRKTVNTIFLLGVVVSLAISIFKPIPWPAFALLTASWFFLTLCGSFFIRWNYHMTSLNSNNEINKPQIAITFDDGPHPEYTPKALSLLEKYNAKATFFCIGKNIAKHPELIKEIIRQGHSVGNHTFSHANTFGFFGTSKVTQELNRTNKIVEKLTGLKMTLYRPAFGVTNPSIARAVKNLELNSIGWNVRSLDTTFRNENQVLKRITSKTEEGSIILLHDTSAKSIAVLERLLVFLENRKLESVTVDQLLQIRAYE</sequence>
<dbReference type="SUPFAM" id="SSF88713">
    <property type="entry name" value="Glycoside hydrolase/deacetylase"/>
    <property type="match status" value="1"/>
</dbReference>
<dbReference type="PANTHER" id="PTHR10587">
    <property type="entry name" value="GLYCOSYL TRANSFERASE-RELATED"/>
    <property type="match status" value="1"/>
</dbReference>